<keyword evidence="2" id="KW-0862">Zinc</keyword>
<dbReference type="SUPFAM" id="SSF57701">
    <property type="entry name" value="Zn2/Cys6 DNA-binding domain"/>
    <property type="match status" value="1"/>
</dbReference>
<dbReference type="GO" id="GO:0003677">
    <property type="term" value="F:DNA binding"/>
    <property type="evidence" value="ECO:0007669"/>
    <property type="project" value="UniProtKB-KW"/>
</dbReference>
<evidence type="ECO:0000313" key="9">
    <source>
        <dbReference type="Proteomes" id="UP000294847"/>
    </source>
</evidence>
<organism evidence="8 9">
    <name type="scientific">Pyricularia oryzae</name>
    <name type="common">Rice blast fungus</name>
    <name type="synonym">Magnaporthe oryzae</name>
    <dbReference type="NCBI Taxonomy" id="318829"/>
    <lineage>
        <taxon>Eukaryota</taxon>
        <taxon>Fungi</taxon>
        <taxon>Dikarya</taxon>
        <taxon>Ascomycota</taxon>
        <taxon>Pezizomycotina</taxon>
        <taxon>Sordariomycetes</taxon>
        <taxon>Sordariomycetidae</taxon>
        <taxon>Magnaporthales</taxon>
        <taxon>Pyriculariaceae</taxon>
        <taxon>Pyricularia</taxon>
    </lineage>
</organism>
<evidence type="ECO:0000313" key="8">
    <source>
        <dbReference type="EMBL" id="QBZ63361.1"/>
    </source>
</evidence>
<evidence type="ECO:0000259" key="7">
    <source>
        <dbReference type="PROSITE" id="PS50048"/>
    </source>
</evidence>
<dbReference type="InterPro" id="IPR001138">
    <property type="entry name" value="Zn2Cys6_DnaBD"/>
</dbReference>
<dbReference type="InterPro" id="IPR052360">
    <property type="entry name" value="Transcr_Regulatory_Proteins"/>
</dbReference>
<dbReference type="Proteomes" id="UP000294847">
    <property type="component" value="Chromosome 5"/>
</dbReference>
<evidence type="ECO:0000256" key="5">
    <source>
        <dbReference type="ARBA" id="ARBA00023163"/>
    </source>
</evidence>
<gene>
    <name evidence="8" type="ORF">PoMZ_12259</name>
</gene>
<dbReference type="GO" id="GO:0008270">
    <property type="term" value="F:zinc ion binding"/>
    <property type="evidence" value="ECO:0007669"/>
    <property type="project" value="InterPro"/>
</dbReference>
<dbReference type="InterPro" id="IPR036864">
    <property type="entry name" value="Zn2-C6_fun-type_DNA-bd_sf"/>
</dbReference>
<dbReference type="PROSITE" id="PS50048">
    <property type="entry name" value="ZN2_CY6_FUNGAL_2"/>
    <property type="match status" value="1"/>
</dbReference>
<dbReference type="EMBL" id="CP034208">
    <property type="protein sequence ID" value="QBZ63361.1"/>
    <property type="molecule type" value="Genomic_DNA"/>
</dbReference>
<dbReference type="PANTHER" id="PTHR36206:SF12">
    <property type="entry name" value="ASPERCRYPTIN BIOSYNTHESIS CLUSTER-SPECIFIC TRANSCRIPTION REGULATOR ATNN-RELATED"/>
    <property type="match status" value="1"/>
</dbReference>
<dbReference type="AlphaFoldDB" id="A0A4P7NMC0"/>
<dbReference type="SMART" id="SM00066">
    <property type="entry name" value="GAL4"/>
    <property type="match status" value="1"/>
</dbReference>
<dbReference type="PANTHER" id="PTHR36206">
    <property type="entry name" value="ASPERCRYPTIN BIOSYNTHESIS CLUSTER-SPECIFIC TRANSCRIPTION REGULATOR ATNN-RELATED"/>
    <property type="match status" value="1"/>
</dbReference>
<dbReference type="Pfam" id="PF00172">
    <property type="entry name" value="Zn_clus"/>
    <property type="match status" value="1"/>
</dbReference>
<dbReference type="InterPro" id="IPR021858">
    <property type="entry name" value="Fun_TF"/>
</dbReference>
<evidence type="ECO:0000256" key="1">
    <source>
        <dbReference type="ARBA" id="ARBA00022723"/>
    </source>
</evidence>
<keyword evidence="6" id="KW-0539">Nucleus</keyword>
<proteinExistence type="predicted"/>
<protein>
    <recommendedName>
        <fullName evidence="7">Zn(2)-C6 fungal-type domain-containing protein</fullName>
    </recommendedName>
</protein>
<dbReference type="GO" id="GO:0000981">
    <property type="term" value="F:DNA-binding transcription factor activity, RNA polymerase II-specific"/>
    <property type="evidence" value="ECO:0007669"/>
    <property type="project" value="InterPro"/>
</dbReference>
<dbReference type="PROSITE" id="PS00463">
    <property type="entry name" value="ZN2_CY6_FUNGAL_1"/>
    <property type="match status" value="1"/>
</dbReference>
<keyword evidence="3" id="KW-0805">Transcription regulation</keyword>
<dbReference type="CDD" id="cd00067">
    <property type="entry name" value="GAL4"/>
    <property type="match status" value="1"/>
</dbReference>
<evidence type="ECO:0000256" key="2">
    <source>
        <dbReference type="ARBA" id="ARBA00022833"/>
    </source>
</evidence>
<accession>A0A4P7NMC0</accession>
<keyword evidence="1" id="KW-0479">Metal-binding</keyword>
<dbReference type="Gene3D" id="4.10.240.10">
    <property type="entry name" value="Zn(2)-C6 fungal-type DNA-binding domain"/>
    <property type="match status" value="1"/>
</dbReference>
<keyword evidence="5" id="KW-0804">Transcription</keyword>
<evidence type="ECO:0000256" key="4">
    <source>
        <dbReference type="ARBA" id="ARBA00023125"/>
    </source>
</evidence>
<name>A0A4P7NMC0_PYROR</name>
<feature type="domain" description="Zn(2)-C6 fungal-type" evidence="7">
    <location>
        <begin position="123"/>
        <end position="151"/>
    </location>
</feature>
<sequence length="682" mass="75161">MDSICCVFNTLDVNLYEPANPGQGWHSTRPTVFAMLACWGSTVPIAAMVAWQVWSPSSASSAGPGLGVSAIRSKMIDGLSHSPGTDQIFLGAPPRRYDTAGHFKTNQAWRKKPRKFAPKSRLGCKTCKIRRIKCDLSRPSCSKCQSTGRTCDGYGEGGFADNDTGASSSDGQHSGTSIGVHRLEQGPTENHFPARTLGPLLMLPATDSSQALAMGFFEQISIGQLNEYQPCELWRSTMIFFSQTVPSVRHAATALSLMHRQYLDGNANASPQPSGDCQPHRLREGSPWTHYSRAIQLLLNANQETADSTETTAITLLVCYLLFCFDHLAGNDVQALKHLHGGVEISRNIHKTMPLSNGIPEQTALAGAHTLITQVTRQIRRLDMQAAVFIIGWNPAGLQDSLVSPQLPLHSGVFTSLDEAADHLQVLVARAMKIYWQEQLPAAIEMPDLLLKDLLLEQLQTWWTLLQKTLQDTSHVTGVQQGLEPLLLLQYTVATILLRISEPDRELAYDRFLHEFQQCVAYASDVHDGYYSKSAGAAFTAEIGLLPVLYIVGVKCRHPVVRRQALSILRRQPMREAVWDSLSVATVVERVIDIEEGGWSSNGGGSPAMEDIAAWQRVESLSWAHFGRAGVLERVDITYKMYGREGLHTESLLISSSPVEKGCELVIREHITSHNDSQALWC</sequence>
<evidence type="ECO:0000256" key="3">
    <source>
        <dbReference type="ARBA" id="ARBA00023015"/>
    </source>
</evidence>
<reference evidence="8 9" key="1">
    <citation type="journal article" date="2019" name="Mol. Biol. Evol.">
        <title>Blast fungal genomes show frequent chromosomal changes, gene gains and losses, and effector gene turnover.</title>
        <authorList>
            <person name="Gomez Luciano L.B."/>
            <person name="Jason Tsai I."/>
            <person name="Chuma I."/>
            <person name="Tosa Y."/>
            <person name="Chen Y.H."/>
            <person name="Li J.Y."/>
            <person name="Li M.Y."/>
            <person name="Jade Lu M.Y."/>
            <person name="Nakayashiki H."/>
            <person name="Li W.H."/>
        </authorList>
    </citation>
    <scope>NUCLEOTIDE SEQUENCE [LARGE SCALE GENOMIC DNA]</scope>
    <source>
        <strain evidence="8">MZ5-1-6</strain>
    </source>
</reference>
<keyword evidence="4" id="KW-0238">DNA-binding</keyword>
<dbReference type="Pfam" id="PF11951">
    <property type="entry name" value="Fungal_trans_2"/>
    <property type="match status" value="1"/>
</dbReference>
<evidence type="ECO:0000256" key="6">
    <source>
        <dbReference type="ARBA" id="ARBA00023242"/>
    </source>
</evidence>